<gene>
    <name evidence="2" type="ORF">ZT3D7_G3688</name>
</gene>
<name>A0A1X7RMA6_ZYMT9</name>
<proteinExistence type="predicted"/>
<dbReference type="Proteomes" id="UP000215127">
    <property type="component" value="Chromosome 3"/>
</dbReference>
<feature type="compositionally biased region" description="Polar residues" evidence="1">
    <location>
        <begin position="90"/>
        <end position="102"/>
    </location>
</feature>
<protein>
    <submittedName>
        <fullName evidence="2">Uncharacterized protein</fullName>
    </submittedName>
</protein>
<feature type="region of interest" description="Disordered" evidence="1">
    <location>
        <begin position="781"/>
        <end position="840"/>
    </location>
</feature>
<feature type="compositionally biased region" description="Polar residues" evidence="1">
    <location>
        <begin position="354"/>
        <end position="370"/>
    </location>
</feature>
<organism evidence="2 3">
    <name type="scientific">Zymoseptoria tritici (strain ST99CH_3D7)</name>
    <dbReference type="NCBI Taxonomy" id="1276538"/>
    <lineage>
        <taxon>Eukaryota</taxon>
        <taxon>Fungi</taxon>
        <taxon>Dikarya</taxon>
        <taxon>Ascomycota</taxon>
        <taxon>Pezizomycotina</taxon>
        <taxon>Dothideomycetes</taxon>
        <taxon>Dothideomycetidae</taxon>
        <taxon>Mycosphaerellales</taxon>
        <taxon>Mycosphaerellaceae</taxon>
        <taxon>Zymoseptoria</taxon>
    </lineage>
</organism>
<feature type="compositionally biased region" description="Polar residues" evidence="1">
    <location>
        <begin position="61"/>
        <end position="77"/>
    </location>
</feature>
<keyword evidence="3" id="KW-1185">Reference proteome</keyword>
<dbReference type="EMBL" id="LT853694">
    <property type="protein sequence ID" value="SMQ48538.1"/>
    <property type="molecule type" value="Genomic_DNA"/>
</dbReference>
<feature type="compositionally biased region" description="Basic and acidic residues" evidence="1">
    <location>
        <begin position="181"/>
        <end position="208"/>
    </location>
</feature>
<feature type="compositionally biased region" description="Acidic residues" evidence="1">
    <location>
        <begin position="726"/>
        <end position="736"/>
    </location>
</feature>
<feature type="region of interest" description="Disordered" evidence="1">
    <location>
        <begin position="90"/>
        <end position="214"/>
    </location>
</feature>
<reference evidence="2 3" key="1">
    <citation type="submission" date="2016-06" db="EMBL/GenBank/DDBJ databases">
        <authorList>
            <person name="Kjaerup R.B."/>
            <person name="Dalgaard T.S."/>
            <person name="Juul-Madsen H.R."/>
        </authorList>
    </citation>
    <scope>NUCLEOTIDE SEQUENCE [LARGE SCALE GENOMIC DNA]</scope>
</reference>
<feature type="region of interest" description="Disordered" evidence="1">
    <location>
        <begin position="667"/>
        <end position="748"/>
    </location>
</feature>
<feature type="compositionally biased region" description="Low complexity" evidence="1">
    <location>
        <begin position="128"/>
        <end position="156"/>
    </location>
</feature>
<feature type="compositionally biased region" description="Basic and acidic residues" evidence="1">
    <location>
        <begin position="783"/>
        <end position="800"/>
    </location>
</feature>
<feature type="region of interest" description="Disordered" evidence="1">
    <location>
        <begin position="58"/>
        <end position="77"/>
    </location>
</feature>
<feature type="region of interest" description="Disordered" evidence="1">
    <location>
        <begin position="435"/>
        <end position="461"/>
    </location>
</feature>
<feature type="region of interest" description="Disordered" evidence="1">
    <location>
        <begin position="490"/>
        <end position="510"/>
    </location>
</feature>
<evidence type="ECO:0000256" key="1">
    <source>
        <dbReference type="SAM" id="MobiDB-lite"/>
    </source>
</evidence>
<evidence type="ECO:0000313" key="2">
    <source>
        <dbReference type="EMBL" id="SMQ48538.1"/>
    </source>
</evidence>
<dbReference type="AlphaFoldDB" id="A0A1X7RMA6"/>
<evidence type="ECO:0000313" key="3">
    <source>
        <dbReference type="Proteomes" id="UP000215127"/>
    </source>
</evidence>
<dbReference type="STRING" id="1276538.A0A1X7RMA6"/>
<sequence length="1092" mass="118879">MAPNSRASSSSADILSPTPSLEAIHLAHKRNILALERSAEEISQDGSDLEEEIRRMMAAASTPSRNASQRSGTAVSHQYQYQYQKISAQSSRALSNSYSNTVDDARWGGYSSGMDDPLQEPLQEGRPLDSPLAPSSASLYSQEHAMSRQASQSSFARRYDQIAGQIDEPFPPTFTPQSETIPEHHQEEQELQQDHHDLETEPPERPRSADTFQQAETAFKDFDGVHFNPETEEYVAVDGEGNEIRRIPARSSSGSLLDAAMLLRSSRLPLMPQGAPPPSEGMVYYPAPVPRMLNMPARLSMMPSPAEQAKRRTKILNEVPPAARQSAPWISPLDFDEASAAQSPPSPQETTPPKQRSSGMLNQRMGNNLQNLPPQLRASIFFDPTPVAHNVEVKSASAVATLDSILAASATAPVTAFTDHPYAGDVRQSVYAMEKPRPVRKSTATTIGHMATGGDDKSLKKRRSSIGNFFRRNSTGVDGELKRVTSRGSAMDLGEGVNGPRRRQSQLSLGDELARENALNNFEGGLVSQAANTERMEGEYGAEQASERPKIYTEGEQVRADFEEAEALSDVEETDPVYVQPSTLLAELQVRKAQLKSRNRTAATAYPKGMHSTLLQLDAVEQIEMKKRQKSRIALAWEDPNVRGHQDEESEDEDVPLGVLYPAKEVPGQRKYGDTRPIGLMERREMEDNEPLSARMARLNPNRPQRRPARASQSMLHLAGQPDMQPGDEAEGDGEGETLAQRQRRLQTKDALDTAISDIAPKPGSRPISTFSADVLSQFGGLDAKDRGSKGSEKVERTETPDEDETLGQRRARLQRERSASGEVAETDEAKKGRPALRSTNSMGNILAANPIRPRIPKKEQEAPPGTLLYNSTQNQAMQREKLRNTNLRSAGLLNDKPSYEAVAASPPAGLFPGHDATSRRSTAGLLASQRSRPANGQFGAGMYNQSMGFPAMPNPNSMFSFASPTAAAMGYAGNMGMINPSMMGYPAVGGRMPGYAQPQQQPAMVNPSAYYGLNAGAPSVTNMTAGAPSVMNMGLQQPATYNPMGAGGMQYGAGFPGQQAMPYGIPMGMNMDLPLDPNQRAAIDRWRMGIA</sequence>
<accession>A0A1X7RMA6</accession>
<feature type="region of interest" description="Disordered" evidence="1">
    <location>
        <begin position="337"/>
        <end position="370"/>
    </location>
</feature>